<keyword evidence="16" id="KW-0614">Plasmid</keyword>
<evidence type="ECO:0000256" key="13">
    <source>
        <dbReference type="SAM" id="SignalP"/>
    </source>
</evidence>
<dbReference type="CDD" id="cd01347">
    <property type="entry name" value="ligand_gated_channel"/>
    <property type="match status" value="1"/>
</dbReference>
<dbReference type="PANTHER" id="PTHR32552:SF81">
    <property type="entry name" value="TONB-DEPENDENT OUTER MEMBRANE RECEPTOR"/>
    <property type="match status" value="1"/>
</dbReference>
<evidence type="ECO:0000256" key="9">
    <source>
        <dbReference type="ARBA" id="ARBA00023136"/>
    </source>
</evidence>
<dbReference type="InterPro" id="IPR000531">
    <property type="entry name" value="Beta-barrel_TonB"/>
</dbReference>
<keyword evidence="3 11" id="KW-1134">Transmembrane beta strand</keyword>
<dbReference type="EMBL" id="KM017071">
    <property type="protein sequence ID" value="AJW29511.1"/>
    <property type="molecule type" value="Genomic_DNA"/>
</dbReference>
<dbReference type="InterPro" id="IPR012910">
    <property type="entry name" value="Plug_dom"/>
</dbReference>
<keyword evidence="8 12" id="KW-0798">TonB box</keyword>
<evidence type="ECO:0000259" key="15">
    <source>
        <dbReference type="Pfam" id="PF07715"/>
    </source>
</evidence>
<keyword evidence="16" id="KW-0675">Receptor</keyword>
<feature type="domain" description="TonB-dependent receptor-like beta-barrel" evidence="14">
    <location>
        <begin position="270"/>
        <end position="744"/>
    </location>
</feature>
<dbReference type="InterPro" id="IPR039426">
    <property type="entry name" value="TonB-dep_rcpt-like"/>
</dbReference>
<evidence type="ECO:0000256" key="4">
    <source>
        <dbReference type="ARBA" id="ARBA00022496"/>
    </source>
</evidence>
<proteinExistence type="inferred from homology"/>
<keyword evidence="2 11" id="KW-0813">Transport</keyword>
<evidence type="ECO:0000256" key="12">
    <source>
        <dbReference type="RuleBase" id="RU003357"/>
    </source>
</evidence>
<evidence type="ECO:0000256" key="11">
    <source>
        <dbReference type="PROSITE-ProRule" id="PRU01360"/>
    </source>
</evidence>
<comment type="subcellular location">
    <subcellularLocation>
        <location evidence="1 11">Cell outer membrane</location>
        <topology evidence="1 11">Multi-pass membrane protein</topology>
    </subcellularLocation>
</comment>
<feature type="domain" description="TonB-dependent receptor plug" evidence="15">
    <location>
        <begin position="50"/>
        <end position="156"/>
    </location>
</feature>
<dbReference type="AlphaFoldDB" id="A0A0D4ZZZ4"/>
<evidence type="ECO:0000256" key="1">
    <source>
        <dbReference type="ARBA" id="ARBA00004571"/>
    </source>
</evidence>
<accession>A0A0D4ZZZ4</accession>
<dbReference type="PROSITE" id="PS52016">
    <property type="entry name" value="TONB_DEPENDENT_REC_3"/>
    <property type="match status" value="1"/>
</dbReference>
<evidence type="ECO:0000256" key="3">
    <source>
        <dbReference type="ARBA" id="ARBA00022452"/>
    </source>
</evidence>
<evidence type="ECO:0000256" key="6">
    <source>
        <dbReference type="ARBA" id="ARBA00023004"/>
    </source>
</evidence>
<dbReference type="Pfam" id="PF00593">
    <property type="entry name" value="TonB_dep_Rec_b-barrel"/>
    <property type="match status" value="1"/>
</dbReference>
<keyword evidence="5 11" id="KW-0812">Transmembrane</keyword>
<evidence type="ECO:0000256" key="10">
    <source>
        <dbReference type="ARBA" id="ARBA00023237"/>
    </source>
</evidence>
<geneLocation type="plasmid" evidence="16">
    <name>pJE1</name>
</geneLocation>
<keyword evidence="13" id="KW-0732">Signal</keyword>
<evidence type="ECO:0000313" key="16">
    <source>
        <dbReference type="EMBL" id="AJW29511.1"/>
    </source>
</evidence>
<keyword evidence="10 11" id="KW-0998">Cell outer membrane</keyword>
<protein>
    <submittedName>
        <fullName evidence="16">TonB-dependent receptor</fullName>
    </submittedName>
</protein>
<dbReference type="Gene3D" id="2.40.170.20">
    <property type="entry name" value="TonB-dependent receptor, beta-barrel domain"/>
    <property type="match status" value="1"/>
</dbReference>
<comment type="similarity">
    <text evidence="11 12">Belongs to the TonB-dependent receptor family.</text>
</comment>
<keyword evidence="7" id="KW-0406">Ion transport</keyword>
<gene>
    <name evidence="16" type="ORF">pJE1_089</name>
</gene>
<evidence type="ECO:0000256" key="2">
    <source>
        <dbReference type="ARBA" id="ARBA00022448"/>
    </source>
</evidence>
<keyword evidence="9 11" id="KW-0472">Membrane</keyword>
<evidence type="ECO:0000256" key="5">
    <source>
        <dbReference type="ARBA" id="ARBA00022692"/>
    </source>
</evidence>
<sequence>MRRARMAFFASGMFFLAPAGAHAQGAEASNRNADSIADIIVTANKRQQSLRDVGLSITAATGEQLQQAGVTDVAKLTKAVSGFTVSTSYDGLPIFYIRGLGFAANQISAAPTVSTYVDEVPLPYTPMTGGVTLDLERVEVLKGPQGTLFGNNSTGGSINFIAAKPTSELSAGLTTSVDRFGQVFLEGFVSGPINDTLRVRFAANTTQGGDWQRSYTNIGPDVKNGSADKGVQRIIIDWAPSDRVKFELNANRYFDQSDPQALQFQSARPGGGPGSSYVDPVYGSIETYPLAPRSNRAADITADPVSPFFRSDRFHQISLRGDFKFTDEITFTSISNYSRLTQATNRDVDGTKIDIINGGHIGKLKTFAQELRLTGDFREIGLSTIIGANYSNDKIDERQPYHFPHFSILPPGLIIDNYGNFRSRTLAVFGNAEWKVTPEITLTGGVRYTRVRQSFDSCLPDRGDGSVAAFMGALSGIFRSLQGLGPSDAFVPGICVTLGPAPDYLPFRFLDKDSDRNVSWRAGVNYKPNADLLLYGLVSRGYKAGGYPFNAPLTYEQFTRVKQEEVTAYEAGLKYGRRGVSVSAAAFYYDYLNKQIFTNTLVPFLGPVSTLANVPKSKAYGFEAEGRVVPFEGLTLHGAVTYSHTEIRDPGTVTLDGFGNPIDLRGKPFGNAPRWSAIFDAEYRAPVGAGLEAFIGMNGLYNSKAYSRSEASSDFSIDPYTTYDARIGLASRDGWMATLWIRNLTNKYYWQDVNFIGEGYLRTTGQPRNFGATLSYRY</sequence>
<feature type="signal peptide" evidence="13">
    <location>
        <begin position="1"/>
        <end position="23"/>
    </location>
</feature>
<keyword evidence="4" id="KW-0410">Iron transport</keyword>
<keyword evidence="6" id="KW-0408">Iron</keyword>
<dbReference type="Pfam" id="PF07715">
    <property type="entry name" value="Plug"/>
    <property type="match status" value="1"/>
</dbReference>
<dbReference type="GO" id="GO:0006826">
    <property type="term" value="P:iron ion transport"/>
    <property type="evidence" value="ECO:0007669"/>
    <property type="project" value="UniProtKB-KW"/>
</dbReference>
<dbReference type="GO" id="GO:0009279">
    <property type="term" value="C:cell outer membrane"/>
    <property type="evidence" value="ECO:0007669"/>
    <property type="project" value="UniProtKB-SubCell"/>
</dbReference>
<feature type="chain" id="PRO_5002290450" evidence="13">
    <location>
        <begin position="24"/>
        <end position="778"/>
    </location>
</feature>
<organism evidence="16">
    <name type="scientific">Sphingomonas sp. JE1</name>
    <dbReference type="NCBI Taxonomy" id="1628059"/>
    <lineage>
        <taxon>Bacteria</taxon>
        <taxon>Pseudomonadati</taxon>
        <taxon>Pseudomonadota</taxon>
        <taxon>Alphaproteobacteria</taxon>
        <taxon>Sphingomonadales</taxon>
        <taxon>Sphingomonadaceae</taxon>
        <taxon>Sphingomonas</taxon>
    </lineage>
</organism>
<reference evidence="16" key="1">
    <citation type="submission" date="2014-06" db="EMBL/GenBank/DDBJ databases">
        <title>Molecular and ecological studies on carbamate pesticide degrading bacteria isolated from agricultural soils.</title>
        <authorList>
            <person name="Kim D.-U."/>
            <person name="Ka J.-O."/>
        </authorList>
    </citation>
    <scope>NUCLEOTIDE SEQUENCE</scope>
    <source>
        <strain evidence="16">JE1</strain>
        <plasmid evidence="16">pJE1</plasmid>
    </source>
</reference>
<dbReference type="SUPFAM" id="SSF56935">
    <property type="entry name" value="Porins"/>
    <property type="match status" value="1"/>
</dbReference>
<evidence type="ECO:0000256" key="8">
    <source>
        <dbReference type="ARBA" id="ARBA00023077"/>
    </source>
</evidence>
<name>A0A0D4ZZZ4_9SPHN</name>
<evidence type="ECO:0000256" key="7">
    <source>
        <dbReference type="ARBA" id="ARBA00023065"/>
    </source>
</evidence>
<dbReference type="InterPro" id="IPR036942">
    <property type="entry name" value="Beta-barrel_TonB_sf"/>
</dbReference>
<dbReference type="PANTHER" id="PTHR32552">
    <property type="entry name" value="FERRICHROME IRON RECEPTOR-RELATED"/>
    <property type="match status" value="1"/>
</dbReference>
<evidence type="ECO:0000259" key="14">
    <source>
        <dbReference type="Pfam" id="PF00593"/>
    </source>
</evidence>